<proteinExistence type="predicted"/>
<keyword evidence="3" id="KW-1185">Reference proteome</keyword>
<sequence length="398" mass="45028">MLLSGGDFGIQGVKRTKQSVDPSQIHQEDRRDIYLKLNFEPHYGLTAKQESFIKVQNQNIPSLKEKRLNENGQQIRKYSEHDVTQIGKQYVDSQTFQKDIRGTLNRDQRLNPHERMIKLSPDMLFHNNSLHPSQYLDSSLYPLKAIHDLPCEGLESRSHQKIFSNQTIVPAISADNINPLQIFTQHSQESPSKRFQRQHLSYGGSINAEIGGGIYTPDKVILPHTYFQKPSPPLIQTLANPGSSPFKVFQQRNQMETMQKFAQASEQLDTQQLRSQISKYPVGMLNLGPSSSQLQFSPEKKNQSQRLHVDTKPFSGKALTQVPNTPTKQQYFNGEQGKVKGGLQRASSISYREQLTSFSGIGSSIISKPNNFERGQLMVATDQDPRSSSVRKGSLRGY</sequence>
<feature type="region of interest" description="Disordered" evidence="1">
    <location>
        <begin position="377"/>
        <end position="398"/>
    </location>
</feature>
<accession>A0A8J8NWN7</accession>
<name>A0A8J8NWN7_HALGN</name>
<evidence type="ECO:0000256" key="1">
    <source>
        <dbReference type="SAM" id="MobiDB-lite"/>
    </source>
</evidence>
<organism evidence="2 3">
    <name type="scientific">Halteria grandinella</name>
    <dbReference type="NCBI Taxonomy" id="5974"/>
    <lineage>
        <taxon>Eukaryota</taxon>
        <taxon>Sar</taxon>
        <taxon>Alveolata</taxon>
        <taxon>Ciliophora</taxon>
        <taxon>Intramacronucleata</taxon>
        <taxon>Spirotrichea</taxon>
        <taxon>Stichotrichia</taxon>
        <taxon>Sporadotrichida</taxon>
        <taxon>Halteriidae</taxon>
        <taxon>Halteria</taxon>
    </lineage>
</organism>
<protein>
    <submittedName>
        <fullName evidence="2">Uncharacterized protein</fullName>
    </submittedName>
</protein>
<dbReference type="EMBL" id="RRYP01006029">
    <property type="protein sequence ID" value="TNV81534.1"/>
    <property type="molecule type" value="Genomic_DNA"/>
</dbReference>
<comment type="caution">
    <text evidence="2">The sequence shown here is derived from an EMBL/GenBank/DDBJ whole genome shotgun (WGS) entry which is preliminary data.</text>
</comment>
<evidence type="ECO:0000313" key="3">
    <source>
        <dbReference type="Proteomes" id="UP000785679"/>
    </source>
</evidence>
<dbReference type="AlphaFoldDB" id="A0A8J8NWN7"/>
<reference evidence="2" key="1">
    <citation type="submission" date="2019-06" db="EMBL/GenBank/DDBJ databases">
        <authorList>
            <person name="Zheng W."/>
        </authorList>
    </citation>
    <scope>NUCLEOTIDE SEQUENCE</scope>
    <source>
        <strain evidence="2">QDHG01</strain>
    </source>
</reference>
<dbReference type="Proteomes" id="UP000785679">
    <property type="component" value="Unassembled WGS sequence"/>
</dbReference>
<gene>
    <name evidence="2" type="ORF">FGO68_gene2755</name>
</gene>
<evidence type="ECO:0000313" key="2">
    <source>
        <dbReference type="EMBL" id="TNV81534.1"/>
    </source>
</evidence>